<dbReference type="InterPro" id="IPR014216">
    <property type="entry name" value="ABC_transptr_CydD"/>
</dbReference>
<evidence type="ECO:0000256" key="6">
    <source>
        <dbReference type="ARBA" id="ARBA00023136"/>
    </source>
</evidence>
<dbReference type="InterPro" id="IPR003439">
    <property type="entry name" value="ABC_transporter-like_ATP-bd"/>
</dbReference>
<evidence type="ECO:0000313" key="11">
    <source>
        <dbReference type="EMBL" id="GGN82755.1"/>
    </source>
</evidence>
<keyword evidence="2 8" id="KW-0812">Transmembrane</keyword>
<dbReference type="SUPFAM" id="SSF90123">
    <property type="entry name" value="ABC transporter transmembrane region"/>
    <property type="match status" value="1"/>
</dbReference>
<reference evidence="12" key="1">
    <citation type="journal article" date="2019" name="Int. J. Syst. Evol. Microbiol.">
        <title>The Global Catalogue of Microorganisms (GCM) 10K type strain sequencing project: providing services to taxonomists for standard genome sequencing and annotation.</title>
        <authorList>
            <consortium name="The Broad Institute Genomics Platform"/>
            <consortium name="The Broad Institute Genome Sequencing Center for Infectious Disease"/>
            <person name="Wu L."/>
            <person name="Ma J."/>
        </authorList>
    </citation>
    <scope>NUCLEOTIDE SEQUENCE [LARGE SCALE GENOMIC DNA]</scope>
    <source>
        <strain evidence="12">CGMCC 1.6960</strain>
    </source>
</reference>
<comment type="caution">
    <text evidence="11">The sequence shown here is derived from an EMBL/GenBank/DDBJ whole genome shotgun (WGS) entry which is preliminary data.</text>
</comment>
<dbReference type="Proteomes" id="UP000626982">
    <property type="component" value="Unassembled WGS sequence"/>
</dbReference>
<feature type="domain" description="ABC transmembrane type-1" evidence="10">
    <location>
        <begin position="48"/>
        <end position="323"/>
    </location>
</feature>
<feature type="region of interest" description="Disordered" evidence="7">
    <location>
        <begin position="1"/>
        <end position="29"/>
    </location>
</feature>
<keyword evidence="4" id="KW-0067">ATP-binding</keyword>
<name>A0ABQ2KGD3_9MICO</name>
<dbReference type="PROSITE" id="PS50929">
    <property type="entry name" value="ABC_TM1F"/>
    <property type="match status" value="1"/>
</dbReference>
<keyword evidence="3" id="KW-0547">Nucleotide-binding</keyword>
<evidence type="ECO:0000256" key="4">
    <source>
        <dbReference type="ARBA" id="ARBA00022840"/>
    </source>
</evidence>
<dbReference type="PROSITE" id="PS50893">
    <property type="entry name" value="ABC_TRANSPORTER_2"/>
    <property type="match status" value="1"/>
</dbReference>
<dbReference type="InterPro" id="IPR017871">
    <property type="entry name" value="ABC_transporter-like_CS"/>
</dbReference>
<dbReference type="CDD" id="cd18584">
    <property type="entry name" value="ABC_6TM_AarD_CydD"/>
    <property type="match status" value="1"/>
</dbReference>
<protein>
    <recommendedName>
        <fullName evidence="13">ATP-binding cassette, subfamily C, CydD</fullName>
    </recommendedName>
</protein>
<sequence length="554" mass="56134">MPARASEAPAAEAPASEPVAPPRTPRAPLDPRLLRHARAVRGHLGAEALVALVQAVATVGFAWWAGHAIAGVVQGADPAAIAPDLRAAGAAALVRAACAWLSGSMAPAAAARVQSQLRAAALARIGAHGSPVGAADAATALGPGLAALDGWFGQFLPQLVRTAVVTPIVVAALWLQDAFSGIAVLVCLPLIPVFMVLIGMATEKVQRDQWTATRRLARSWLDTLEGLATLRLYGRDRRAERRVAALSDEHRTRTMAVLRVSFVSSMVLELAGSLAIALVAVSVGVRLVQGDMAVALAFSVLILVPDAFLPIRSVGAAFHASTEGLEASRAVLDLIDAPDAPARLAAAAGSGLVVDGLEVRRGERWLPAVSLRAAPGELVALAGPSGAGKTSLFAALLGLAPSRGAAGLDGAPLAGTDLAWAPQGAWDAVVTGTVRENLALGAAQADDAALEAALERAGIAVPLAARLEPATGGSLGLSGGQAQRVVLARALHRAATGARVLLADEPTSALDAASEARVLAGLRAAADDGAIVLVASHRAAVLAAADRVVRVGER</sequence>
<dbReference type="InterPro" id="IPR036640">
    <property type="entry name" value="ABC1_TM_sf"/>
</dbReference>
<dbReference type="Pfam" id="PF00664">
    <property type="entry name" value="ABC_membrane"/>
    <property type="match status" value="1"/>
</dbReference>
<evidence type="ECO:0000256" key="5">
    <source>
        <dbReference type="ARBA" id="ARBA00022989"/>
    </source>
</evidence>
<comment type="subcellular location">
    <subcellularLocation>
        <location evidence="1">Cell membrane</location>
        <topology evidence="1">Multi-pass membrane protein</topology>
    </subcellularLocation>
</comment>
<accession>A0ABQ2KGD3</accession>
<dbReference type="NCBIfam" id="TIGR02857">
    <property type="entry name" value="CydD"/>
    <property type="match status" value="1"/>
</dbReference>
<dbReference type="RefSeq" id="WP_188717221.1">
    <property type="nucleotide sequence ID" value="NZ_BAABBD010000002.1"/>
</dbReference>
<dbReference type="SUPFAM" id="SSF52540">
    <property type="entry name" value="P-loop containing nucleoside triphosphate hydrolases"/>
    <property type="match status" value="1"/>
</dbReference>
<evidence type="ECO:0000256" key="2">
    <source>
        <dbReference type="ARBA" id="ARBA00022692"/>
    </source>
</evidence>
<feature type="transmembrane region" description="Helical" evidence="8">
    <location>
        <begin position="256"/>
        <end position="280"/>
    </location>
</feature>
<feature type="transmembrane region" description="Helical" evidence="8">
    <location>
        <begin position="182"/>
        <end position="201"/>
    </location>
</feature>
<dbReference type="Gene3D" id="1.20.1560.10">
    <property type="entry name" value="ABC transporter type 1, transmembrane domain"/>
    <property type="match status" value="1"/>
</dbReference>
<dbReference type="PANTHER" id="PTHR24221">
    <property type="entry name" value="ATP-BINDING CASSETTE SUB-FAMILY B"/>
    <property type="match status" value="1"/>
</dbReference>
<gene>
    <name evidence="11" type="ORF">GCM10010968_12860</name>
</gene>
<dbReference type="Gene3D" id="3.40.50.300">
    <property type="entry name" value="P-loop containing nucleotide triphosphate hydrolases"/>
    <property type="match status" value="1"/>
</dbReference>
<dbReference type="InterPro" id="IPR039421">
    <property type="entry name" value="Type_1_exporter"/>
</dbReference>
<dbReference type="EMBL" id="BMLM01000001">
    <property type="protein sequence ID" value="GGN82755.1"/>
    <property type="molecule type" value="Genomic_DNA"/>
</dbReference>
<keyword evidence="6 8" id="KW-0472">Membrane</keyword>
<evidence type="ECO:0000256" key="3">
    <source>
        <dbReference type="ARBA" id="ARBA00022741"/>
    </source>
</evidence>
<feature type="transmembrane region" description="Helical" evidence="8">
    <location>
        <begin position="292"/>
        <end position="311"/>
    </location>
</feature>
<evidence type="ECO:0008006" key="13">
    <source>
        <dbReference type="Google" id="ProtNLM"/>
    </source>
</evidence>
<evidence type="ECO:0000259" key="9">
    <source>
        <dbReference type="PROSITE" id="PS50893"/>
    </source>
</evidence>
<keyword evidence="12" id="KW-1185">Reference proteome</keyword>
<dbReference type="Pfam" id="PF00005">
    <property type="entry name" value="ABC_tran"/>
    <property type="match status" value="1"/>
</dbReference>
<keyword evidence="5 8" id="KW-1133">Transmembrane helix</keyword>
<dbReference type="InterPro" id="IPR011527">
    <property type="entry name" value="ABC1_TM_dom"/>
</dbReference>
<evidence type="ECO:0000256" key="1">
    <source>
        <dbReference type="ARBA" id="ARBA00004651"/>
    </source>
</evidence>
<evidence type="ECO:0000313" key="12">
    <source>
        <dbReference type="Proteomes" id="UP000626982"/>
    </source>
</evidence>
<evidence type="ECO:0000259" key="10">
    <source>
        <dbReference type="PROSITE" id="PS50929"/>
    </source>
</evidence>
<evidence type="ECO:0000256" key="7">
    <source>
        <dbReference type="SAM" id="MobiDB-lite"/>
    </source>
</evidence>
<dbReference type="InterPro" id="IPR027417">
    <property type="entry name" value="P-loop_NTPase"/>
</dbReference>
<dbReference type="PANTHER" id="PTHR24221:SF590">
    <property type="entry name" value="COMPONENT LINKED WITH THE ASSEMBLY OF CYTOCHROME' TRANSPORT TRANSMEMBRANE ATP-BINDING PROTEIN ABC TRANSPORTER CYDD-RELATED"/>
    <property type="match status" value="1"/>
</dbReference>
<proteinExistence type="predicted"/>
<dbReference type="InterPro" id="IPR003593">
    <property type="entry name" value="AAA+_ATPase"/>
</dbReference>
<dbReference type="PROSITE" id="PS00211">
    <property type="entry name" value="ABC_TRANSPORTER_1"/>
    <property type="match status" value="1"/>
</dbReference>
<evidence type="ECO:0000256" key="8">
    <source>
        <dbReference type="SAM" id="Phobius"/>
    </source>
</evidence>
<organism evidence="11 12">
    <name type="scientific">Agrococcus terreus</name>
    <dbReference type="NCBI Taxonomy" id="574649"/>
    <lineage>
        <taxon>Bacteria</taxon>
        <taxon>Bacillati</taxon>
        <taxon>Actinomycetota</taxon>
        <taxon>Actinomycetes</taxon>
        <taxon>Micrococcales</taxon>
        <taxon>Microbacteriaceae</taxon>
        <taxon>Agrococcus</taxon>
    </lineage>
</organism>
<feature type="compositionally biased region" description="Low complexity" evidence="7">
    <location>
        <begin position="1"/>
        <end position="18"/>
    </location>
</feature>
<feature type="domain" description="ABC transporter" evidence="9">
    <location>
        <begin position="342"/>
        <end position="554"/>
    </location>
</feature>
<dbReference type="SMART" id="SM00382">
    <property type="entry name" value="AAA"/>
    <property type="match status" value="1"/>
</dbReference>